<dbReference type="AlphaFoldDB" id="A0A0D8L6L9"/>
<keyword evidence="9 12" id="KW-0645">Protease</keyword>
<keyword evidence="6 9" id="KW-0378">Hydrolase</keyword>
<dbReference type="NCBIfam" id="TIGR04239">
    <property type="entry name" value="rhombo_GlpG"/>
    <property type="match status" value="1"/>
</dbReference>
<dbReference type="GO" id="GO:0006508">
    <property type="term" value="P:proteolysis"/>
    <property type="evidence" value="ECO:0007669"/>
    <property type="project" value="UniProtKB-UniRule"/>
</dbReference>
<comment type="caution">
    <text evidence="12">The sequence shown here is derived from an EMBL/GenBank/DDBJ whole genome shotgun (WGS) entry which is preliminary data.</text>
</comment>
<evidence type="ECO:0000313" key="13">
    <source>
        <dbReference type="Proteomes" id="UP000032582"/>
    </source>
</evidence>
<evidence type="ECO:0000256" key="5">
    <source>
        <dbReference type="ARBA" id="ARBA00022692"/>
    </source>
</evidence>
<feature type="transmembrane region" description="Helical" evidence="9">
    <location>
        <begin position="144"/>
        <end position="164"/>
    </location>
</feature>
<dbReference type="PANTHER" id="PTHR43731">
    <property type="entry name" value="RHOMBOID PROTEASE"/>
    <property type="match status" value="1"/>
</dbReference>
<evidence type="ECO:0000259" key="11">
    <source>
        <dbReference type="Pfam" id="PF12122"/>
    </source>
</evidence>
<sequence length="277" mass="30977">MVYLITIANPRIAQSFIDYMASRDIELTMRATREGRGAELWLDDESKLAQTQAELDTFMRDPMNKRYLAASWESGETDSPFRYPASHIFSNLVTPAGPLTITITVLCVLVYIWMQISGTDAVMAYLAWPQPDQQGELWRWVSPVFLHFGLTHILMNLALWWYLGSQVEKQLGSGRLLVITIISALVSCWSQSFFSGSSFGGLSGVVFALISYVWYTGARNPSAGIYLPAAMMVFSVLWLVIGYFDLFGTMPIANMAHASGLATGLLMAVWDNRRRTA</sequence>
<keyword evidence="3 9" id="KW-1003">Cell membrane</keyword>
<dbReference type="Proteomes" id="UP000032582">
    <property type="component" value="Unassembled WGS sequence"/>
</dbReference>
<feature type="domain" description="Peptidase S54 GlpG peptidase N-terminal" evidence="11">
    <location>
        <begin position="1"/>
        <end position="84"/>
    </location>
</feature>
<dbReference type="InterPro" id="IPR050925">
    <property type="entry name" value="Rhomboid_protease_S54"/>
</dbReference>
<dbReference type="InterPro" id="IPR038236">
    <property type="entry name" value="GlpG_N_sf"/>
</dbReference>
<keyword evidence="7 9" id="KW-1133">Transmembrane helix</keyword>
<evidence type="ECO:0000256" key="2">
    <source>
        <dbReference type="ARBA" id="ARBA00009045"/>
    </source>
</evidence>
<feature type="transmembrane region" description="Helical" evidence="9">
    <location>
        <begin position="200"/>
        <end position="218"/>
    </location>
</feature>
<name>A0A0D8L6L9_MORMO</name>
<comment type="catalytic activity">
    <reaction evidence="9">
        <text>Cleaves type-1 transmembrane domains using a catalytic dyad composed of serine and histidine that are contributed by different transmembrane domains.</text>
        <dbReference type="EC" id="3.4.21.105"/>
    </reaction>
</comment>
<evidence type="ECO:0000256" key="4">
    <source>
        <dbReference type="ARBA" id="ARBA00022519"/>
    </source>
</evidence>
<organism evidence="12 13">
    <name type="scientific">Morganella morganii</name>
    <name type="common">Proteus morganii</name>
    <dbReference type="NCBI Taxonomy" id="582"/>
    <lineage>
        <taxon>Bacteria</taxon>
        <taxon>Pseudomonadati</taxon>
        <taxon>Pseudomonadota</taxon>
        <taxon>Gammaproteobacteria</taxon>
        <taxon>Enterobacterales</taxon>
        <taxon>Morganellaceae</taxon>
        <taxon>Morganella</taxon>
    </lineage>
</organism>
<evidence type="ECO:0000256" key="1">
    <source>
        <dbReference type="ARBA" id="ARBA00004141"/>
    </source>
</evidence>
<feature type="domain" description="Peptidase S54 rhomboid" evidence="10">
    <location>
        <begin position="135"/>
        <end position="269"/>
    </location>
</feature>
<dbReference type="EC" id="3.4.21.105" evidence="9"/>
<dbReference type="Gene3D" id="1.20.1540.10">
    <property type="entry name" value="Rhomboid-like"/>
    <property type="match status" value="1"/>
</dbReference>
<accession>A0A0D8L6L9</accession>
<dbReference type="PANTHER" id="PTHR43731:SF14">
    <property type="entry name" value="PRESENILIN-ASSOCIATED RHOMBOID-LIKE PROTEIN, MITOCHONDRIAL"/>
    <property type="match status" value="1"/>
</dbReference>
<dbReference type="Gene3D" id="3.30.70.2350">
    <property type="match status" value="1"/>
</dbReference>
<dbReference type="InterPro" id="IPR035952">
    <property type="entry name" value="Rhomboid-like_sf"/>
</dbReference>
<dbReference type="GO" id="GO:0004252">
    <property type="term" value="F:serine-type endopeptidase activity"/>
    <property type="evidence" value="ECO:0007669"/>
    <property type="project" value="UniProtKB-UniRule"/>
</dbReference>
<protein>
    <recommendedName>
        <fullName evidence="9">Rhomboid protease GlpG</fullName>
        <ecNumber evidence="9">3.4.21.105</ecNumber>
    </recommendedName>
    <alternativeName>
        <fullName evidence="9">Intramembrane serine protease</fullName>
    </alternativeName>
</protein>
<evidence type="ECO:0000259" key="10">
    <source>
        <dbReference type="Pfam" id="PF01694"/>
    </source>
</evidence>
<keyword evidence="8 9" id="KW-0472">Membrane</keyword>
<keyword evidence="9" id="KW-0720">Serine protease</keyword>
<dbReference type="NCBIfam" id="NF008155">
    <property type="entry name" value="PRK10907.1"/>
    <property type="match status" value="1"/>
</dbReference>
<dbReference type="SUPFAM" id="SSF144091">
    <property type="entry name" value="Rhomboid-like"/>
    <property type="match status" value="1"/>
</dbReference>
<dbReference type="Pfam" id="PF01694">
    <property type="entry name" value="Rhomboid"/>
    <property type="match status" value="1"/>
</dbReference>
<dbReference type="PATRIC" id="fig|582.24.peg.5350"/>
<feature type="transmembrane region" description="Helical" evidence="9">
    <location>
        <begin position="176"/>
        <end position="194"/>
    </location>
</feature>
<proteinExistence type="inferred from homology"/>
<dbReference type="Pfam" id="PF12122">
    <property type="entry name" value="Rhomboid_N"/>
    <property type="match status" value="1"/>
</dbReference>
<evidence type="ECO:0000256" key="3">
    <source>
        <dbReference type="ARBA" id="ARBA00022475"/>
    </source>
</evidence>
<feature type="active site" evidence="9">
    <location>
        <position position="257"/>
    </location>
</feature>
<feature type="transmembrane region" description="Helical" evidence="9">
    <location>
        <begin position="225"/>
        <end position="244"/>
    </location>
</feature>
<dbReference type="InterPro" id="IPR022764">
    <property type="entry name" value="Peptidase_S54_rhomboid_dom"/>
</dbReference>
<feature type="active site" description="Nucleophile" evidence="9">
    <location>
        <position position="203"/>
    </location>
</feature>
<evidence type="ECO:0000313" key="12">
    <source>
        <dbReference type="EMBL" id="KJF76786.1"/>
    </source>
</evidence>
<evidence type="ECO:0000256" key="8">
    <source>
        <dbReference type="ARBA" id="ARBA00023136"/>
    </source>
</evidence>
<comment type="similarity">
    <text evidence="2 9">Belongs to the peptidase S54 family.</text>
</comment>
<keyword evidence="5 9" id="KW-0812">Transmembrane</keyword>
<evidence type="ECO:0000256" key="9">
    <source>
        <dbReference type="HAMAP-Rule" id="MF_01594"/>
    </source>
</evidence>
<comment type="subcellular location">
    <subcellularLocation>
        <location evidence="9">Cell membrane</location>
        <topology evidence="9">Multi-pass membrane protein</topology>
    </subcellularLocation>
    <subcellularLocation>
        <location evidence="1">Membrane</location>
        <topology evidence="1">Multi-pass membrane protein</topology>
    </subcellularLocation>
</comment>
<evidence type="ECO:0000256" key="6">
    <source>
        <dbReference type="ARBA" id="ARBA00022801"/>
    </source>
</evidence>
<dbReference type="EMBL" id="JZSH01000251">
    <property type="protein sequence ID" value="KJF76786.1"/>
    <property type="molecule type" value="Genomic_DNA"/>
</dbReference>
<dbReference type="GO" id="GO:0005886">
    <property type="term" value="C:plasma membrane"/>
    <property type="evidence" value="ECO:0007669"/>
    <property type="project" value="UniProtKB-SubCell"/>
</dbReference>
<dbReference type="InterPro" id="IPR023662">
    <property type="entry name" value="Rhomboid_protease_GlpG"/>
</dbReference>
<evidence type="ECO:0000256" key="7">
    <source>
        <dbReference type="ARBA" id="ARBA00022989"/>
    </source>
</evidence>
<comment type="function">
    <text evidence="9">Rhomboid-type serine protease that catalyzes intramembrane proteolysis.</text>
</comment>
<keyword evidence="4" id="KW-0997">Cell inner membrane</keyword>
<dbReference type="InterPro" id="IPR022732">
    <property type="entry name" value="Peptidase_S54_GlpG_N"/>
</dbReference>
<feature type="transmembrane region" description="Helical" evidence="9">
    <location>
        <begin position="250"/>
        <end position="270"/>
    </location>
</feature>
<feature type="transmembrane region" description="Helical" evidence="9">
    <location>
        <begin position="92"/>
        <end position="114"/>
    </location>
</feature>
<dbReference type="HAMAP" id="MF_01594">
    <property type="entry name" value="Rhomboid_GlpG"/>
    <property type="match status" value="1"/>
</dbReference>
<gene>
    <name evidence="9" type="primary">glpG</name>
    <name evidence="12" type="ORF">UA45_16695</name>
</gene>
<reference evidence="12 13" key="1">
    <citation type="submission" date="2015-02" db="EMBL/GenBank/DDBJ databases">
        <title>Whole genome shotgun sequencing of cultured foodborne pathogen.</title>
        <authorList>
            <person name="Timme R."/>
            <person name="Allard M.W."/>
            <person name="Strain E."/>
            <person name="Evans P.S."/>
            <person name="Brown E."/>
        </authorList>
    </citation>
    <scope>NUCLEOTIDE SEQUENCE [LARGE SCALE GENOMIC DNA]</scope>
    <source>
        <strain evidence="12 13">GCSL-TSO-24</strain>
    </source>
</reference>